<evidence type="ECO:0000259" key="2">
    <source>
        <dbReference type="Pfam" id="PF13351"/>
    </source>
</evidence>
<keyword evidence="4" id="KW-1185">Reference proteome</keyword>
<feature type="domain" description="DUF4099" evidence="2">
    <location>
        <begin position="7"/>
        <end position="87"/>
    </location>
</feature>
<dbReference type="InterPro" id="IPR025343">
    <property type="entry name" value="DUF4099"/>
</dbReference>
<evidence type="ECO:0000256" key="1">
    <source>
        <dbReference type="SAM" id="MobiDB-lite"/>
    </source>
</evidence>
<dbReference type="RefSeq" id="WP_188750252.1">
    <property type="nucleotide sequence ID" value="NZ_BMIK01000005.1"/>
</dbReference>
<dbReference type="Proteomes" id="UP000597338">
    <property type="component" value="Unassembled WGS sequence"/>
</dbReference>
<protein>
    <recommendedName>
        <fullName evidence="2">DUF4099 domain-containing protein</fullName>
    </recommendedName>
</protein>
<dbReference type="EMBL" id="BMIK01000005">
    <property type="protein sequence ID" value="GGC28359.1"/>
    <property type="molecule type" value="Genomic_DNA"/>
</dbReference>
<organism evidence="3 4">
    <name type="scientific">Parapedobacter defluvii</name>
    <dbReference type="NCBI Taxonomy" id="2045106"/>
    <lineage>
        <taxon>Bacteria</taxon>
        <taxon>Pseudomonadati</taxon>
        <taxon>Bacteroidota</taxon>
        <taxon>Sphingobacteriia</taxon>
        <taxon>Sphingobacteriales</taxon>
        <taxon>Sphingobacteriaceae</taxon>
        <taxon>Parapedobacter</taxon>
    </lineage>
</organism>
<comment type="caution">
    <text evidence="3">The sequence shown here is derived from an EMBL/GenBank/DDBJ whole genome shotgun (WGS) entry which is preliminary data.</text>
</comment>
<evidence type="ECO:0000313" key="4">
    <source>
        <dbReference type="Proteomes" id="UP000597338"/>
    </source>
</evidence>
<accession>A0ABQ1LQY5</accession>
<sequence length="265" mass="30153">MENQFIESDLPIGDLRKLGLMKNGKPNLSDEDIEALLSGNRTDLITLQDLHGDGIHITKMDAKLSLQRAETGHISIQLHPIYRDIKKHPMLLEAEADQLEQGALTHVLKTYQTGDGKKKTWVIEYDPETREFISSDPQKVQAPAKINGEKLSELQKEQYRNGEVVQLSDGTRLQRRASSRSGVTSNRDALMYSLILDGGISYMLLRGLRNLFGSKNAQKDAYTEGYQRALQDMQQMQRTKQAPVYQYENEQEQKQQQVHGKGRSR</sequence>
<feature type="region of interest" description="Disordered" evidence="1">
    <location>
        <begin position="234"/>
        <end position="265"/>
    </location>
</feature>
<evidence type="ECO:0000313" key="3">
    <source>
        <dbReference type="EMBL" id="GGC28359.1"/>
    </source>
</evidence>
<name>A0ABQ1LQY5_9SPHI</name>
<gene>
    <name evidence="3" type="ORF">GCM10011386_20500</name>
</gene>
<reference evidence="4" key="1">
    <citation type="journal article" date="2019" name="Int. J. Syst. Evol. Microbiol.">
        <title>The Global Catalogue of Microorganisms (GCM) 10K type strain sequencing project: providing services to taxonomists for standard genome sequencing and annotation.</title>
        <authorList>
            <consortium name="The Broad Institute Genomics Platform"/>
            <consortium name="The Broad Institute Genome Sequencing Center for Infectious Disease"/>
            <person name="Wu L."/>
            <person name="Ma J."/>
        </authorList>
    </citation>
    <scope>NUCLEOTIDE SEQUENCE [LARGE SCALE GENOMIC DNA]</scope>
    <source>
        <strain evidence="4">CGMCC 1.15342</strain>
    </source>
</reference>
<proteinExistence type="predicted"/>
<dbReference type="Pfam" id="PF13351">
    <property type="entry name" value="DUF4099"/>
    <property type="match status" value="1"/>
</dbReference>